<dbReference type="EMBL" id="JAPZBO010000010">
    <property type="protein sequence ID" value="KAJ5299788.1"/>
    <property type="molecule type" value="Genomic_DNA"/>
</dbReference>
<name>A0A9W9PNU8_9EURO</name>
<feature type="compositionally biased region" description="Low complexity" evidence="6">
    <location>
        <begin position="746"/>
        <end position="758"/>
    </location>
</feature>
<evidence type="ECO:0000256" key="1">
    <source>
        <dbReference type="ARBA" id="ARBA00004123"/>
    </source>
</evidence>
<dbReference type="PANTHER" id="PTHR47338:SF23">
    <property type="entry name" value="ZN(II)2CYS6 TRANSCRIPTION FACTOR (EUROFUNG)"/>
    <property type="match status" value="1"/>
</dbReference>
<reference evidence="8" key="2">
    <citation type="journal article" date="2023" name="IMA Fungus">
        <title>Comparative genomic study of the Penicillium genus elucidates a diverse pangenome and 15 lateral gene transfer events.</title>
        <authorList>
            <person name="Petersen C."/>
            <person name="Sorensen T."/>
            <person name="Nielsen M.R."/>
            <person name="Sondergaard T.E."/>
            <person name="Sorensen J.L."/>
            <person name="Fitzpatrick D.A."/>
            <person name="Frisvad J.C."/>
            <person name="Nielsen K.L."/>
        </authorList>
    </citation>
    <scope>NUCLEOTIDE SEQUENCE</scope>
    <source>
        <strain evidence="8">IBT 21472</strain>
    </source>
</reference>
<dbReference type="Proteomes" id="UP001147746">
    <property type="component" value="Unassembled WGS sequence"/>
</dbReference>
<feature type="region of interest" description="Disordered" evidence="6">
    <location>
        <begin position="716"/>
        <end position="758"/>
    </location>
</feature>
<feature type="region of interest" description="Disordered" evidence="6">
    <location>
        <begin position="99"/>
        <end position="154"/>
    </location>
</feature>
<keyword evidence="3" id="KW-0805">Transcription regulation</keyword>
<sequence>MGERAIVHVSRQPGETIDIDAGEEEGFSAGNDLPSSCECLYIGKQKPGIKTGAVDSLNRRLDVLEKILLDESGKRRPQFASVDRDEGYWNINYLSSSRQEVPDQDHSRYSSQRHQKLDAGATASNSPGSPPQASYGSQKRRRINDKNPDLWDEDDVPHALPSSHLLDAIVNIHFQTVHHWVPILHEARFRAKLANPDERYRLVVLLHSLIAIAIRYIDLDKFNLSRADAERQIKVSRRVVMLHAMQSLSIESIQALVFLAFDFMGCGHPLKAWPIIGSLTRTVEYLQLTVEPPELSLKKPPLLRPLALLSLPRDWTESEERRRLFWNVFLLDRVCSVTSGWHTSLTSDHVQRRLPCSGAPWKREEAVSTPFFGIWNRSTAKIGKSIVNVPTLYESPSKTSDYSPGGETGGSGGSGNEQLDISNLGAFAYCIEATENLSQVTSFFLQQTIDFGDREQVKNWLTRFKELDLRLVHWKMFLPRQWNDSDVSRDVSVIKMDPNLTLAHMTHNAAMILLHQHIAYPPKNWCDAVKLPSACSAETCQLAAVEIASIAEKYLCYMGGIINSQFAFCAFVAARVLLVNWLSSPPELRNHLTPEFFNLVDSLKEMSRRWKGSPVGRLGDPDLMTKYATRLQLMLSQYAAGLYAYASVGDILSDASLDGLFDRQQLPMASGDPFCRDMTFPSTQGMGSMGMNFANFAPTMHPTEIPSGSLTYTHPPVAYDPHGTPIRQNDTNSRQRQQQRDPSVNMSAGGPSMMMSSPSSITAVAGLLDLGMENNHNNNNGFGGEDDDELTAMSHMLLGQQFLEMDRVITLDGTDFFTSTGFKT</sequence>
<evidence type="ECO:0000256" key="6">
    <source>
        <dbReference type="SAM" id="MobiDB-lite"/>
    </source>
</evidence>
<proteinExistence type="predicted"/>
<evidence type="ECO:0000256" key="2">
    <source>
        <dbReference type="ARBA" id="ARBA00022723"/>
    </source>
</evidence>
<keyword evidence="4" id="KW-0804">Transcription</keyword>
<comment type="caution">
    <text evidence="8">The sequence shown here is derived from an EMBL/GenBank/DDBJ whole genome shotgun (WGS) entry which is preliminary data.</text>
</comment>
<comment type="subcellular location">
    <subcellularLocation>
        <location evidence="1">Nucleus</location>
    </subcellularLocation>
</comment>
<evidence type="ECO:0000313" key="8">
    <source>
        <dbReference type="EMBL" id="KAJ5299788.1"/>
    </source>
</evidence>
<keyword evidence="5" id="KW-0539">Nucleus</keyword>
<dbReference type="GO" id="GO:0006351">
    <property type="term" value="P:DNA-templated transcription"/>
    <property type="evidence" value="ECO:0007669"/>
    <property type="project" value="InterPro"/>
</dbReference>
<evidence type="ECO:0000256" key="4">
    <source>
        <dbReference type="ARBA" id="ARBA00023163"/>
    </source>
</evidence>
<dbReference type="SMART" id="SM00906">
    <property type="entry name" value="Fungal_trans"/>
    <property type="match status" value="1"/>
</dbReference>
<evidence type="ECO:0000313" key="9">
    <source>
        <dbReference type="Proteomes" id="UP001147746"/>
    </source>
</evidence>
<dbReference type="PANTHER" id="PTHR47338">
    <property type="entry name" value="ZN(II)2CYS6 TRANSCRIPTION FACTOR (EUROFUNG)-RELATED"/>
    <property type="match status" value="1"/>
</dbReference>
<dbReference type="GO" id="GO:0005634">
    <property type="term" value="C:nucleus"/>
    <property type="evidence" value="ECO:0007669"/>
    <property type="project" value="UniProtKB-SubCell"/>
</dbReference>
<evidence type="ECO:0000256" key="3">
    <source>
        <dbReference type="ARBA" id="ARBA00023015"/>
    </source>
</evidence>
<protein>
    <recommendedName>
        <fullName evidence="7">Xylanolytic transcriptional activator regulatory domain-containing protein</fullName>
    </recommendedName>
</protein>
<keyword evidence="2" id="KW-0479">Metal-binding</keyword>
<feature type="compositionally biased region" description="Polar residues" evidence="6">
    <location>
        <begin position="726"/>
        <end position="745"/>
    </location>
</feature>
<feature type="compositionally biased region" description="Polar residues" evidence="6">
    <location>
        <begin position="122"/>
        <end position="137"/>
    </location>
</feature>
<dbReference type="GO" id="GO:0000981">
    <property type="term" value="F:DNA-binding transcription factor activity, RNA polymerase II-specific"/>
    <property type="evidence" value="ECO:0007669"/>
    <property type="project" value="InterPro"/>
</dbReference>
<dbReference type="CDD" id="cd12148">
    <property type="entry name" value="fungal_TF_MHR"/>
    <property type="match status" value="1"/>
</dbReference>
<evidence type="ECO:0000259" key="7">
    <source>
        <dbReference type="SMART" id="SM00906"/>
    </source>
</evidence>
<feature type="compositionally biased region" description="Gly residues" evidence="6">
    <location>
        <begin position="406"/>
        <end position="415"/>
    </location>
</feature>
<organism evidence="8 9">
    <name type="scientific">Penicillium atrosanguineum</name>
    <dbReference type="NCBI Taxonomy" id="1132637"/>
    <lineage>
        <taxon>Eukaryota</taxon>
        <taxon>Fungi</taxon>
        <taxon>Dikarya</taxon>
        <taxon>Ascomycota</taxon>
        <taxon>Pezizomycotina</taxon>
        <taxon>Eurotiomycetes</taxon>
        <taxon>Eurotiomycetidae</taxon>
        <taxon>Eurotiales</taxon>
        <taxon>Aspergillaceae</taxon>
        <taxon>Penicillium</taxon>
    </lineage>
</organism>
<accession>A0A9W9PNU8</accession>
<dbReference type="GO" id="GO:0008270">
    <property type="term" value="F:zinc ion binding"/>
    <property type="evidence" value="ECO:0007669"/>
    <property type="project" value="InterPro"/>
</dbReference>
<keyword evidence="9" id="KW-1185">Reference proteome</keyword>
<evidence type="ECO:0000256" key="5">
    <source>
        <dbReference type="ARBA" id="ARBA00023242"/>
    </source>
</evidence>
<dbReference type="InterPro" id="IPR007219">
    <property type="entry name" value="XnlR_reg_dom"/>
</dbReference>
<dbReference type="Pfam" id="PF04082">
    <property type="entry name" value="Fungal_trans"/>
    <property type="match status" value="1"/>
</dbReference>
<gene>
    <name evidence="8" type="ORF">N7476_011345</name>
</gene>
<feature type="domain" description="Xylanolytic transcriptional activator regulatory" evidence="7">
    <location>
        <begin position="272"/>
        <end position="361"/>
    </location>
</feature>
<reference evidence="8" key="1">
    <citation type="submission" date="2022-12" db="EMBL/GenBank/DDBJ databases">
        <authorList>
            <person name="Petersen C."/>
        </authorList>
    </citation>
    <scope>NUCLEOTIDE SEQUENCE</scope>
    <source>
        <strain evidence="8">IBT 21472</strain>
    </source>
</reference>
<dbReference type="AlphaFoldDB" id="A0A9W9PNU8"/>
<dbReference type="InterPro" id="IPR050815">
    <property type="entry name" value="TF_fung"/>
</dbReference>
<dbReference type="GO" id="GO:0003677">
    <property type="term" value="F:DNA binding"/>
    <property type="evidence" value="ECO:0007669"/>
    <property type="project" value="InterPro"/>
</dbReference>
<feature type="region of interest" description="Disordered" evidence="6">
    <location>
        <begin position="396"/>
        <end position="415"/>
    </location>
</feature>